<organism evidence="2 3">
    <name type="scientific">Orchesella cincta</name>
    <name type="common">Springtail</name>
    <name type="synonym">Podura cincta</name>
    <dbReference type="NCBI Taxonomy" id="48709"/>
    <lineage>
        <taxon>Eukaryota</taxon>
        <taxon>Metazoa</taxon>
        <taxon>Ecdysozoa</taxon>
        <taxon>Arthropoda</taxon>
        <taxon>Hexapoda</taxon>
        <taxon>Collembola</taxon>
        <taxon>Entomobryomorpha</taxon>
        <taxon>Entomobryoidea</taxon>
        <taxon>Orchesellidae</taxon>
        <taxon>Orchesellinae</taxon>
        <taxon>Orchesella</taxon>
    </lineage>
</organism>
<evidence type="ECO:0000256" key="1">
    <source>
        <dbReference type="SAM" id="SignalP"/>
    </source>
</evidence>
<protein>
    <submittedName>
        <fullName evidence="2">Gamma-crystallin-4</fullName>
    </submittedName>
</protein>
<evidence type="ECO:0000313" key="2">
    <source>
        <dbReference type="EMBL" id="ODM96300.1"/>
    </source>
</evidence>
<dbReference type="InterPro" id="IPR011024">
    <property type="entry name" value="G_crystallin-like"/>
</dbReference>
<keyword evidence="1" id="KW-0732">Signal</keyword>
<evidence type="ECO:0000313" key="3">
    <source>
        <dbReference type="Proteomes" id="UP000094527"/>
    </source>
</evidence>
<dbReference type="AlphaFoldDB" id="A0A1D2MT74"/>
<proteinExistence type="predicted"/>
<dbReference type="Gene3D" id="2.60.20.10">
    <property type="entry name" value="Crystallins"/>
    <property type="match status" value="2"/>
</dbReference>
<dbReference type="OMA" id="KGCFSKK"/>
<dbReference type="Proteomes" id="UP000094527">
    <property type="component" value="Unassembled WGS sequence"/>
</dbReference>
<feature type="chain" id="PRO_5008904499" evidence="1">
    <location>
        <begin position="24"/>
        <end position="267"/>
    </location>
</feature>
<sequence>MAFNSASIVLIGLIAGAIPLVFCQLNQRAVLYDDYNGQGEYMVVPEQYVDDLSVTAFDNRVRSVCVTGIWLLYQDALYNSEGPRGMEYVFGRDNYCTNVRTIPNAVSSLRFAGAPKDFSEDTFTLYKYDYFQGEEEYTLTALPNLNLVNDHASIIISGRNNWTVFDQPNYSGNRICLAVPEQDIDRPAPAFISDLTSFDIPHGSIKSVRKGCIANPSSVVNLSSFARAGGDKNAFVQSKTCLEMHSNNETCHNDCKIRIGCVNKICL</sequence>
<keyword evidence="3" id="KW-1185">Reference proteome</keyword>
<reference evidence="2 3" key="1">
    <citation type="journal article" date="2016" name="Genome Biol. Evol.">
        <title>Gene Family Evolution Reflects Adaptation to Soil Environmental Stressors in the Genome of the Collembolan Orchesella cincta.</title>
        <authorList>
            <person name="Faddeeva-Vakhrusheva A."/>
            <person name="Derks M.F."/>
            <person name="Anvar S.Y."/>
            <person name="Agamennone V."/>
            <person name="Suring W."/>
            <person name="Smit S."/>
            <person name="van Straalen N.M."/>
            <person name="Roelofs D."/>
        </authorList>
    </citation>
    <scope>NUCLEOTIDE SEQUENCE [LARGE SCALE GENOMIC DNA]</scope>
    <source>
        <tissue evidence="2">Mixed pool</tissue>
    </source>
</reference>
<dbReference type="EMBL" id="LJIJ01000554">
    <property type="protein sequence ID" value="ODM96300.1"/>
    <property type="molecule type" value="Genomic_DNA"/>
</dbReference>
<gene>
    <name evidence="2" type="ORF">Ocin01_10378</name>
</gene>
<feature type="signal peptide" evidence="1">
    <location>
        <begin position="1"/>
        <end position="23"/>
    </location>
</feature>
<dbReference type="SUPFAM" id="SSF49695">
    <property type="entry name" value="gamma-Crystallin-like"/>
    <property type="match status" value="1"/>
</dbReference>
<accession>A0A1D2MT74</accession>
<dbReference type="OrthoDB" id="6381640at2759"/>
<comment type="caution">
    <text evidence="2">The sequence shown here is derived from an EMBL/GenBank/DDBJ whole genome shotgun (WGS) entry which is preliminary data.</text>
</comment>
<name>A0A1D2MT74_ORCCI</name>